<evidence type="ECO:0000313" key="7">
    <source>
        <dbReference type="EMBL" id="GLS91686.1"/>
    </source>
</evidence>
<reference evidence="8" key="1">
    <citation type="journal article" date="2019" name="Int. J. Syst. Evol. Microbiol.">
        <title>The Global Catalogue of Microorganisms (GCM) 10K type strain sequencing project: providing services to taxonomists for standard genome sequencing and annotation.</title>
        <authorList>
            <consortium name="The Broad Institute Genomics Platform"/>
            <consortium name="The Broad Institute Genome Sequencing Center for Infectious Disease"/>
            <person name="Wu L."/>
            <person name="Ma J."/>
        </authorList>
    </citation>
    <scope>NUCLEOTIDE SEQUENCE [LARGE SCALE GENOMIC DNA]</scope>
    <source>
        <strain evidence="8">NBRC 103166</strain>
    </source>
</reference>
<evidence type="ECO:0000256" key="4">
    <source>
        <dbReference type="PROSITE-ProRule" id="PRU00169"/>
    </source>
</evidence>
<keyword evidence="8" id="KW-1185">Reference proteome</keyword>
<dbReference type="RefSeq" id="WP_284204790.1">
    <property type="nucleotide sequence ID" value="NZ_BSPQ01000013.1"/>
</dbReference>
<dbReference type="PROSITE" id="PS00622">
    <property type="entry name" value="HTH_LUXR_1"/>
    <property type="match status" value="1"/>
</dbReference>
<feature type="domain" description="HTH luxR-type" evidence="5">
    <location>
        <begin position="145"/>
        <end position="210"/>
    </location>
</feature>
<evidence type="ECO:0000256" key="1">
    <source>
        <dbReference type="ARBA" id="ARBA00023015"/>
    </source>
</evidence>
<dbReference type="PANTHER" id="PTHR43214">
    <property type="entry name" value="TWO-COMPONENT RESPONSE REGULATOR"/>
    <property type="match status" value="1"/>
</dbReference>
<dbReference type="InterPro" id="IPR039420">
    <property type="entry name" value="WalR-like"/>
</dbReference>
<dbReference type="EMBL" id="BSPQ01000013">
    <property type="protein sequence ID" value="GLS91686.1"/>
    <property type="molecule type" value="Genomic_DNA"/>
</dbReference>
<organism evidence="7 8">
    <name type="scientific">Psychromonas marina</name>
    <dbReference type="NCBI Taxonomy" id="88364"/>
    <lineage>
        <taxon>Bacteria</taxon>
        <taxon>Pseudomonadati</taxon>
        <taxon>Pseudomonadota</taxon>
        <taxon>Gammaproteobacteria</taxon>
        <taxon>Alteromonadales</taxon>
        <taxon>Psychromonadaceae</taxon>
        <taxon>Psychromonas</taxon>
    </lineage>
</organism>
<dbReference type="InterPro" id="IPR001789">
    <property type="entry name" value="Sig_transdc_resp-reg_receiver"/>
</dbReference>
<gene>
    <name evidence="7" type="ORF">GCM10007916_27550</name>
</gene>
<accession>A0ABQ6E2W9</accession>
<dbReference type="InterPro" id="IPR000792">
    <property type="entry name" value="Tscrpt_reg_LuxR_C"/>
</dbReference>
<dbReference type="InterPro" id="IPR016032">
    <property type="entry name" value="Sig_transdc_resp-reg_C-effctor"/>
</dbReference>
<dbReference type="Pfam" id="PF00196">
    <property type="entry name" value="GerE"/>
    <property type="match status" value="1"/>
</dbReference>
<evidence type="ECO:0000256" key="2">
    <source>
        <dbReference type="ARBA" id="ARBA00023125"/>
    </source>
</evidence>
<dbReference type="Pfam" id="PF00072">
    <property type="entry name" value="Response_reg"/>
    <property type="match status" value="1"/>
</dbReference>
<dbReference type="SMART" id="SM00421">
    <property type="entry name" value="HTH_LUXR"/>
    <property type="match status" value="1"/>
</dbReference>
<keyword evidence="3" id="KW-0804">Transcription</keyword>
<keyword evidence="2 7" id="KW-0238">DNA-binding</keyword>
<feature type="modified residue" description="4-aspartylphosphate" evidence="4">
    <location>
        <position position="57"/>
    </location>
</feature>
<dbReference type="PANTHER" id="PTHR43214:SF41">
    <property type="entry name" value="NITRATE_NITRITE RESPONSE REGULATOR PROTEIN NARP"/>
    <property type="match status" value="1"/>
</dbReference>
<dbReference type="PRINTS" id="PR00038">
    <property type="entry name" value="HTHLUXR"/>
</dbReference>
<sequence length="211" mass="23283">MTNLTRVMIVDDHPLMRKGIQQLLSIDPIFNVVAEATNGIEAVSYAKKVYPDLILLDYNMQGISGLETLKALKSDNCSAKIIILTVSDSKQDVIAMINQGANGYLLKDSEPELLLANISKVLAGELVVSDKLIDFLGELDDEDNIREKLAHLTKREQQIMAEVAKGLSNKEISESLQISEGTVKVHVKSLLKKLVVKSRVEAAVLYLQQPK</sequence>
<comment type="caution">
    <text evidence="7">The sequence shown here is derived from an EMBL/GenBank/DDBJ whole genome shotgun (WGS) entry which is preliminary data.</text>
</comment>
<evidence type="ECO:0000256" key="3">
    <source>
        <dbReference type="ARBA" id="ARBA00023163"/>
    </source>
</evidence>
<keyword evidence="1" id="KW-0805">Transcription regulation</keyword>
<evidence type="ECO:0000259" key="6">
    <source>
        <dbReference type="PROSITE" id="PS50110"/>
    </source>
</evidence>
<proteinExistence type="predicted"/>
<keyword evidence="4" id="KW-0597">Phosphoprotein</keyword>
<dbReference type="Gene3D" id="3.40.50.2300">
    <property type="match status" value="1"/>
</dbReference>
<evidence type="ECO:0000259" key="5">
    <source>
        <dbReference type="PROSITE" id="PS50043"/>
    </source>
</evidence>
<dbReference type="PROSITE" id="PS50043">
    <property type="entry name" value="HTH_LUXR_2"/>
    <property type="match status" value="1"/>
</dbReference>
<evidence type="ECO:0000313" key="8">
    <source>
        <dbReference type="Proteomes" id="UP001157353"/>
    </source>
</evidence>
<dbReference type="CDD" id="cd06170">
    <property type="entry name" value="LuxR_C_like"/>
    <property type="match status" value="1"/>
</dbReference>
<dbReference type="SUPFAM" id="SSF46894">
    <property type="entry name" value="C-terminal effector domain of the bipartite response regulators"/>
    <property type="match status" value="1"/>
</dbReference>
<dbReference type="Proteomes" id="UP001157353">
    <property type="component" value="Unassembled WGS sequence"/>
</dbReference>
<name>A0ABQ6E2W9_9GAMM</name>
<dbReference type="SUPFAM" id="SSF52172">
    <property type="entry name" value="CheY-like"/>
    <property type="match status" value="1"/>
</dbReference>
<feature type="domain" description="Response regulatory" evidence="6">
    <location>
        <begin position="6"/>
        <end position="122"/>
    </location>
</feature>
<protein>
    <submittedName>
        <fullName evidence="7">DNA-binding response regulator</fullName>
    </submittedName>
</protein>
<dbReference type="GO" id="GO:0003677">
    <property type="term" value="F:DNA binding"/>
    <property type="evidence" value="ECO:0007669"/>
    <property type="project" value="UniProtKB-KW"/>
</dbReference>
<dbReference type="PROSITE" id="PS50110">
    <property type="entry name" value="RESPONSE_REGULATORY"/>
    <property type="match status" value="1"/>
</dbReference>
<dbReference type="InterPro" id="IPR011006">
    <property type="entry name" value="CheY-like_superfamily"/>
</dbReference>
<dbReference type="SMART" id="SM00448">
    <property type="entry name" value="REC"/>
    <property type="match status" value="1"/>
</dbReference>